<dbReference type="AlphaFoldDB" id="A0A813KM85"/>
<feature type="transmembrane region" description="Helical" evidence="1">
    <location>
        <begin position="169"/>
        <end position="193"/>
    </location>
</feature>
<keyword evidence="1" id="KW-0812">Transmembrane</keyword>
<reference evidence="2" key="1">
    <citation type="submission" date="2021-02" db="EMBL/GenBank/DDBJ databases">
        <authorList>
            <person name="Dougan E. K."/>
            <person name="Rhodes N."/>
            <person name="Thang M."/>
            <person name="Chan C."/>
        </authorList>
    </citation>
    <scope>NUCLEOTIDE SEQUENCE</scope>
</reference>
<dbReference type="Proteomes" id="UP000626109">
    <property type="component" value="Unassembled WGS sequence"/>
</dbReference>
<keyword evidence="1" id="KW-1133">Transmembrane helix</keyword>
<accession>A0A813KM85</accession>
<organism evidence="2 3">
    <name type="scientific">Polarella glacialis</name>
    <name type="common">Dinoflagellate</name>
    <dbReference type="NCBI Taxonomy" id="89957"/>
    <lineage>
        <taxon>Eukaryota</taxon>
        <taxon>Sar</taxon>
        <taxon>Alveolata</taxon>
        <taxon>Dinophyceae</taxon>
        <taxon>Suessiales</taxon>
        <taxon>Suessiaceae</taxon>
        <taxon>Polarella</taxon>
    </lineage>
</organism>
<evidence type="ECO:0000313" key="3">
    <source>
        <dbReference type="Proteomes" id="UP000626109"/>
    </source>
</evidence>
<protein>
    <submittedName>
        <fullName evidence="2">Uncharacterized protein</fullName>
    </submittedName>
</protein>
<comment type="caution">
    <text evidence="2">The sequence shown here is derived from an EMBL/GenBank/DDBJ whole genome shotgun (WGS) entry which is preliminary data.</text>
</comment>
<name>A0A813KM85_POLGL</name>
<proteinExistence type="predicted"/>
<gene>
    <name evidence="2" type="ORF">PGLA2088_LOCUS34163</name>
</gene>
<evidence type="ECO:0000256" key="1">
    <source>
        <dbReference type="SAM" id="Phobius"/>
    </source>
</evidence>
<dbReference type="EMBL" id="CAJNNW010031199">
    <property type="protein sequence ID" value="CAE8706412.1"/>
    <property type="molecule type" value="Genomic_DNA"/>
</dbReference>
<sequence length="241" mass="25959">MSDQSDGGRCSGEEYCPQLADCYEGCRRRDEFGQACWQTSCCPSAVGTAFNSTALNYYVCTFTGSPCMDGCTARLESLRCSNSSKVYCPNLANCYEACRLTRAFNETCREAPCCPGQAASFNQSTHGLFVCSRTGSPCMGRCNVDYAPRSREDLVQLQGAGGSGSSPELMALLGLLVGVVWLVVAVAAAGLLWRCLLGLWHRRQSTAGLEDEEVADDETEGLVFDGAQQRTLFHDSPAEGI</sequence>
<evidence type="ECO:0000313" key="2">
    <source>
        <dbReference type="EMBL" id="CAE8706412.1"/>
    </source>
</evidence>
<keyword evidence="1" id="KW-0472">Membrane</keyword>